<evidence type="ECO:0000313" key="4">
    <source>
        <dbReference type="Proteomes" id="UP000075901"/>
    </source>
</evidence>
<dbReference type="InterPro" id="IPR042097">
    <property type="entry name" value="Aminopeptidase_N-like_N_sf"/>
</dbReference>
<feature type="region of interest" description="Disordered" evidence="1">
    <location>
        <begin position="21"/>
        <end position="40"/>
    </location>
</feature>
<feature type="compositionally biased region" description="Acidic residues" evidence="1">
    <location>
        <begin position="243"/>
        <end position="257"/>
    </location>
</feature>
<keyword evidence="2" id="KW-1133">Transmembrane helix</keyword>
<dbReference type="Proteomes" id="UP000075901">
    <property type="component" value="Unassembled WGS sequence"/>
</dbReference>
<dbReference type="GO" id="GO:0043171">
    <property type="term" value="P:peptide catabolic process"/>
    <property type="evidence" value="ECO:0007669"/>
    <property type="project" value="TreeGrafter"/>
</dbReference>
<dbReference type="Gene3D" id="2.60.40.1730">
    <property type="entry name" value="tricorn interacting facor f3 domain"/>
    <property type="match status" value="2"/>
</dbReference>
<dbReference type="GO" id="GO:0005737">
    <property type="term" value="C:cytoplasm"/>
    <property type="evidence" value="ECO:0007669"/>
    <property type="project" value="TreeGrafter"/>
</dbReference>
<name>A0A182SN13_9DIPT</name>
<dbReference type="GO" id="GO:0070006">
    <property type="term" value="F:metalloaminopeptidase activity"/>
    <property type="evidence" value="ECO:0007669"/>
    <property type="project" value="TreeGrafter"/>
</dbReference>
<protein>
    <submittedName>
        <fullName evidence="3">Uncharacterized protein</fullName>
    </submittedName>
</protein>
<reference evidence="3" key="2">
    <citation type="submission" date="2020-05" db="UniProtKB">
        <authorList>
            <consortium name="EnsemblMetazoa"/>
        </authorList>
    </citation>
    <scope>IDENTIFICATION</scope>
    <source>
        <strain evidence="3">maculatus3</strain>
    </source>
</reference>
<feature type="region of interest" description="Disordered" evidence="1">
    <location>
        <begin position="224"/>
        <end position="278"/>
    </location>
</feature>
<dbReference type="PANTHER" id="PTHR11533:SF294">
    <property type="entry name" value="THYROTROPIN-RELEASING HORMONE-DEGRADING ECTOENZYME"/>
    <property type="match status" value="1"/>
</dbReference>
<dbReference type="GO" id="GO:0008270">
    <property type="term" value="F:zinc ion binding"/>
    <property type="evidence" value="ECO:0007669"/>
    <property type="project" value="TreeGrafter"/>
</dbReference>
<proteinExistence type="predicted"/>
<dbReference type="SUPFAM" id="SSF63737">
    <property type="entry name" value="Leukotriene A4 hydrolase N-terminal domain"/>
    <property type="match status" value="1"/>
</dbReference>
<keyword evidence="2" id="KW-0472">Membrane</keyword>
<dbReference type="AlphaFoldDB" id="A0A182SN13"/>
<dbReference type="GO" id="GO:0016020">
    <property type="term" value="C:membrane"/>
    <property type="evidence" value="ECO:0007669"/>
    <property type="project" value="TreeGrafter"/>
</dbReference>
<dbReference type="GO" id="GO:0005615">
    <property type="term" value="C:extracellular space"/>
    <property type="evidence" value="ECO:0007669"/>
    <property type="project" value="TreeGrafter"/>
</dbReference>
<dbReference type="PANTHER" id="PTHR11533">
    <property type="entry name" value="PROTEASE M1 ZINC METALLOPROTEASE"/>
    <property type="match status" value="1"/>
</dbReference>
<dbReference type="InterPro" id="IPR050344">
    <property type="entry name" value="Peptidase_M1_aminopeptidases"/>
</dbReference>
<evidence type="ECO:0000313" key="3">
    <source>
        <dbReference type="EnsemblMetazoa" id="AMAM010024-PA"/>
    </source>
</evidence>
<dbReference type="GO" id="GO:0042277">
    <property type="term" value="F:peptide binding"/>
    <property type="evidence" value="ECO:0007669"/>
    <property type="project" value="TreeGrafter"/>
</dbReference>
<organism evidence="3 4">
    <name type="scientific">Anopheles maculatus</name>
    <dbReference type="NCBI Taxonomy" id="74869"/>
    <lineage>
        <taxon>Eukaryota</taxon>
        <taxon>Metazoa</taxon>
        <taxon>Ecdysozoa</taxon>
        <taxon>Arthropoda</taxon>
        <taxon>Hexapoda</taxon>
        <taxon>Insecta</taxon>
        <taxon>Pterygota</taxon>
        <taxon>Neoptera</taxon>
        <taxon>Endopterygota</taxon>
        <taxon>Diptera</taxon>
        <taxon>Nematocera</taxon>
        <taxon>Culicoidea</taxon>
        <taxon>Culicidae</taxon>
        <taxon>Anophelinae</taxon>
        <taxon>Anopheles</taxon>
        <taxon>Anopheles maculatus group</taxon>
    </lineage>
</organism>
<dbReference type="EnsemblMetazoa" id="AMAM010024-RA">
    <property type="protein sequence ID" value="AMAM010024-PA"/>
    <property type="gene ID" value="AMAM010024"/>
</dbReference>
<evidence type="ECO:0000256" key="1">
    <source>
        <dbReference type="SAM" id="MobiDB-lite"/>
    </source>
</evidence>
<feature type="transmembrane region" description="Helical" evidence="2">
    <location>
        <begin position="69"/>
        <end position="92"/>
    </location>
</feature>
<keyword evidence="2" id="KW-0812">Transmembrane</keyword>
<keyword evidence="4" id="KW-1185">Reference proteome</keyword>
<evidence type="ECO:0000256" key="2">
    <source>
        <dbReference type="SAM" id="Phobius"/>
    </source>
</evidence>
<accession>A0A182SN13</accession>
<dbReference type="VEuPathDB" id="VectorBase:AMAM010024"/>
<dbReference type="GO" id="GO:0006508">
    <property type="term" value="P:proteolysis"/>
    <property type="evidence" value="ECO:0007669"/>
    <property type="project" value="TreeGrafter"/>
</dbReference>
<sequence length="360" mass="41987">MNLNEWDRKKNFRHATHQPPVTQHLYSPYGQPHHHHHQGDASEYAFTAGSPVEDGNIEYERKGGCFVSICRGISIAVLIFVFIFFMAFTIFFSTKYAYEHKPNLTLEDFLNHRAYLIDKRARIPKHVIPKHYRLFIHPVFNETDHPFSYTGIVWVTVTSKKPNNKRIELNVKNLKIRLENVTVLKSIRLTNNDFDEDLDWDLSEEDLYSLPRLNRRRKRRQAGEDLPVPVTLLPTERPAQADASEEYEGEEREDESEGTTSHNDTATDEPAPNTSSSVENATIIDKSKFYHHPVFPADDFVTIKILDIEFDESNEKMIIFLGTEMKKDIYYIVKVNFFGNMTNDKGLYYTHYEDDAPTHR</sequence>
<reference evidence="4" key="1">
    <citation type="submission" date="2013-09" db="EMBL/GenBank/DDBJ databases">
        <title>The Genome Sequence of Anopheles maculatus species B.</title>
        <authorList>
            <consortium name="The Broad Institute Genomics Platform"/>
            <person name="Neafsey D.E."/>
            <person name="Besansky N."/>
            <person name="Howell P."/>
            <person name="Walton C."/>
            <person name="Young S.K."/>
            <person name="Zeng Q."/>
            <person name="Gargeya S."/>
            <person name="Fitzgerald M."/>
            <person name="Haas B."/>
            <person name="Abouelleil A."/>
            <person name="Allen A.W."/>
            <person name="Alvarado L."/>
            <person name="Arachchi H.M."/>
            <person name="Berlin A.M."/>
            <person name="Chapman S.B."/>
            <person name="Gainer-Dewar J."/>
            <person name="Goldberg J."/>
            <person name="Griggs A."/>
            <person name="Gujja S."/>
            <person name="Hansen M."/>
            <person name="Howarth C."/>
            <person name="Imamovic A."/>
            <person name="Ireland A."/>
            <person name="Larimer J."/>
            <person name="McCowan C."/>
            <person name="Murphy C."/>
            <person name="Pearson M."/>
            <person name="Poon T.W."/>
            <person name="Priest M."/>
            <person name="Roberts A."/>
            <person name="Saif S."/>
            <person name="Shea T."/>
            <person name="Sisk P."/>
            <person name="Sykes S."/>
            <person name="Wortman J."/>
            <person name="Nusbaum C."/>
            <person name="Birren B."/>
        </authorList>
    </citation>
    <scope>NUCLEOTIDE SEQUENCE [LARGE SCALE GENOMIC DNA]</scope>
    <source>
        <strain evidence="4">maculatus3</strain>
    </source>
</reference>